<dbReference type="InterPro" id="IPR016024">
    <property type="entry name" value="ARM-type_fold"/>
</dbReference>
<reference evidence="6 7" key="1">
    <citation type="submission" date="2018-06" db="EMBL/GenBank/DDBJ databases">
        <title>Comparative genomics of Brasilonema spp. strains.</title>
        <authorList>
            <person name="Alvarenga D.O."/>
            <person name="Fiore M.F."/>
            <person name="Varani A.M."/>
        </authorList>
    </citation>
    <scope>NUCLEOTIDE SEQUENCE [LARGE SCALE GENOMIC DNA]</scope>
    <source>
        <strain evidence="6 7">SPC951</strain>
    </source>
</reference>
<dbReference type="Gene3D" id="1.25.10.10">
    <property type="entry name" value="Leucine-rich Repeat Variant"/>
    <property type="match status" value="1"/>
</dbReference>
<evidence type="ECO:0000256" key="4">
    <source>
        <dbReference type="ARBA" id="ARBA00023239"/>
    </source>
</evidence>
<feature type="chain" id="PRO_5046011036" description="HEAT repeat domain-containing protein" evidence="5">
    <location>
        <begin position="29"/>
        <end position="178"/>
    </location>
</feature>
<keyword evidence="3" id="KW-0605">Phycobilisome</keyword>
<evidence type="ECO:0000313" key="6">
    <source>
        <dbReference type="EMBL" id="NMG22290.1"/>
    </source>
</evidence>
<keyword evidence="5" id="KW-0732">Signal</keyword>
<dbReference type="Proteomes" id="UP000718564">
    <property type="component" value="Unassembled WGS sequence"/>
</dbReference>
<keyword evidence="7" id="KW-1185">Reference proteome</keyword>
<comment type="caution">
    <text evidence="6">The sequence shown here is derived from an EMBL/GenBank/DDBJ whole genome shotgun (WGS) entry which is preliminary data.</text>
</comment>
<keyword evidence="2" id="KW-0042">Antenna complex</keyword>
<dbReference type="InterPro" id="IPR011989">
    <property type="entry name" value="ARM-like"/>
</dbReference>
<evidence type="ECO:0000256" key="1">
    <source>
        <dbReference type="ARBA" id="ARBA00009299"/>
    </source>
</evidence>
<dbReference type="RefSeq" id="WP_169157495.1">
    <property type="nucleotide sequence ID" value="NZ_CAWPJE010000242.1"/>
</dbReference>
<keyword evidence="4" id="KW-0456">Lyase</keyword>
<dbReference type="SUPFAM" id="SSF48371">
    <property type="entry name" value="ARM repeat"/>
    <property type="match status" value="1"/>
</dbReference>
<organism evidence="6 7">
    <name type="scientific">Brasilonema bromeliae SPC951</name>
    <dbReference type="NCBI Taxonomy" id="385972"/>
    <lineage>
        <taxon>Bacteria</taxon>
        <taxon>Bacillati</taxon>
        <taxon>Cyanobacteriota</taxon>
        <taxon>Cyanophyceae</taxon>
        <taxon>Nostocales</taxon>
        <taxon>Scytonemataceae</taxon>
        <taxon>Brasilonema</taxon>
        <taxon>Bromeliae group (in: Brasilonema)</taxon>
    </lineage>
</organism>
<evidence type="ECO:0008006" key="8">
    <source>
        <dbReference type="Google" id="ProtNLM"/>
    </source>
</evidence>
<evidence type="ECO:0000256" key="5">
    <source>
        <dbReference type="SAM" id="SignalP"/>
    </source>
</evidence>
<evidence type="ECO:0000256" key="3">
    <source>
        <dbReference type="ARBA" id="ARBA00022738"/>
    </source>
</evidence>
<proteinExistence type="inferred from homology"/>
<evidence type="ECO:0000256" key="2">
    <source>
        <dbReference type="ARBA" id="ARBA00022549"/>
    </source>
</evidence>
<protein>
    <recommendedName>
        <fullName evidence="8">HEAT repeat domain-containing protein</fullName>
    </recommendedName>
</protein>
<feature type="signal peptide" evidence="5">
    <location>
        <begin position="1"/>
        <end position="28"/>
    </location>
</feature>
<sequence length="178" mass="19969">MFSKHWKYKIAILTPLVVLQAIFSPSLAQTPSRQLPTAQCTDIEIQKHIQQLNKAERLDFDALVACQSKAVPALIKALTLIKALKNKDENTRIIIIAALGEIGSQATPAVPLLNELLVKDESRDVVRMIDYALIQIEPCLGCLLIRDVKHNTLRYVNNNPPVMCRIPAIRAVLRWKCP</sequence>
<name>A0ABX1PCT5_9CYAN</name>
<gene>
    <name evidence="6" type="ORF">DP116_23695</name>
</gene>
<accession>A0ABX1PCT5</accession>
<comment type="similarity">
    <text evidence="1">Belongs to the CpcE/RpcE/PecE family.</text>
</comment>
<dbReference type="EMBL" id="QMEB01000241">
    <property type="protein sequence ID" value="NMG22290.1"/>
    <property type="molecule type" value="Genomic_DNA"/>
</dbReference>
<evidence type="ECO:0000313" key="7">
    <source>
        <dbReference type="Proteomes" id="UP000718564"/>
    </source>
</evidence>